<protein>
    <submittedName>
        <fullName evidence="1">Phage tail protein</fullName>
    </submittedName>
</protein>
<evidence type="ECO:0000313" key="2">
    <source>
        <dbReference type="Proteomes" id="UP000501063"/>
    </source>
</evidence>
<proteinExistence type="predicted"/>
<evidence type="ECO:0000313" key="1">
    <source>
        <dbReference type="EMBL" id="QIE87036.1"/>
    </source>
</evidence>
<accession>A0A6G6IV07</accession>
<dbReference type="Proteomes" id="UP000501063">
    <property type="component" value="Chromosome"/>
</dbReference>
<dbReference type="KEGG" id="pnt:G5B91_12470"/>
<sequence length="177" mass="19595">MYKPDSLRAALLASVPQLKHDPEHLLIFIDEGTVRCTAAASLSFEYGYTLQVILTDFPGSPDAVMLPLLGWVREHQSELLTNLDKAAESIKFEAEIIDKSKVDLAITLPLTERVVIKRLEDGTYSVTHVTEPQYDVYEPYGPMQFIANGELLAEWVPAPAPDGMALTMPNPKRPSDG</sequence>
<dbReference type="EMBL" id="CP049140">
    <property type="protein sequence ID" value="QIE87036.1"/>
    <property type="molecule type" value="Genomic_DNA"/>
</dbReference>
<reference evidence="1 2" key="1">
    <citation type="submission" date="2020-02" db="EMBL/GenBank/DDBJ databases">
        <title>Integrative conjugative elements (ICEs) and plasmids drive adaptation of Pseudomonas nitroreducens strain HBP1 to wastewater environment.</title>
        <authorList>
            <person name="Sentchilo V."/>
            <person name="Carraro N."/>
            <person name="Bertelli C."/>
            <person name="van der Meer J.R."/>
        </authorList>
    </citation>
    <scope>NUCLEOTIDE SEQUENCE [LARGE SCALE GENOMIC DNA]</scope>
    <source>
        <strain evidence="1 2">HBP1</strain>
    </source>
</reference>
<dbReference type="RefSeq" id="WP_024763268.1">
    <property type="nucleotide sequence ID" value="NZ_CP049140.1"/>
</dbReference>
<dbReference type="Pfam" id="PF06891">
    <property type="entry name" value="P2_Phage_GpR"/>
    <property type="match status" value="1"/>
</dbReference>
<dbReference type="AlphaFoldDB" id="A0A6G6IV07"/>
<name>A0A6G6IV07_PSENT</name>
<organism evidence="1 2">
    <name type="scientific">Pseudomonas nitroreducens</name>
    <dbReference type="NCBI Taxonomy" id="46680"/>
    <lineage>
        <taxon>Bacteria</taxon>
        <taxon>Pseudomonadati</taxon>
        <taxon>Pseudomonadota</taxon>
        <taxon>Gammaproteobacteria</taxon>
        <taxon>Pseudomonadales</taxon>
        <taxon>Pseudomonadaceae</taxon>
        <taxon>Pseudomonas</taxon>
    </lineage>
</organism>
<dbReference type="InterPro" id="IPR009678">
    <property type="entry name" value="Phage_tail_completion_R"/>
</dbReference>
<gene>
    <name evidence="1" type="ORF">G5B91_12470</name>
</gene>